<dbReference type="Pfam" id="PF05485">
    <property type="entry name" value="THAP"/>
    <property type="match status" value="1"/>
</dbReference>
<evidence type="ECO:0000313" key="9">
    <source>
        <dbReference type="Proteomes" id="UP000683360"/>
    </source>
</evidence>
<dbReference type="OrthoDB" id="6122338at2759"/>
<dbReference type="InterPro" id="IPR027806">
    <property type="entry name" value="HARBI1_dom"/>
</dbReference>
<evidence type="ECO:0000259" key="7">
    <source>
        <dbReference type="PROSITE" id="PS50950"/>
    </source>
</evidence>
<protein>
    <recommendedName>
        <fullName evidence="7">THAP-type domain-containing protein</fullName>
    </recommendedName>
</protein>
<sequence>MDDLVKKGATKHCCYGTCNSDSRYTHKDYMEGVEFIRFPKPWRDREKCTRWINACRREGFTTERVKKDTYICSKHFVGGKGPTDADPDPIPATTTPSDSEIELLQCTLKEQEGSAKTSENETVVKYINTYLDVNNVKEDLTKFKFYTGLTVPQFMCLWGYLGPSVNKLVYWNKDCDVPDRSPKKRPGPKQKMTPMNELFMTLIRIRQGLLLEDLSYRFGVSKTTVSRVVLTWIQFLYIRLSAFRTKMFPDRSKIRKHLPKSFKKYKNIRCIIDCTEVFVQQPRNFGKQGNCYSSYKGHTTYKFLVGIAPNGTIVYISDAFEGSISDKEIVKKSGFLDTLNNGDEIMADRGFTIDDLLMSRGAKLIIPPFLGSRDKFTPQEEASTKDIAKHRIHVERAIERMKKYRILQKIVPLSLQPVFSQMIFVIACLVNFQEPIVQ</sequence>
<keyword evidence="2" id="KW-0479">Metal-binding</keyword>
<dbReference type="GO" id="GO:0008270">
    <property type="term" value="F:zinc ion binding"/>
    <property type="evidence" value="ECO:0007669"/>
    <property type="project" value="UniProtKB-KW"/>
</dbReference>
<dbReference type="Proteomes" id="UP000683360">
    <property type="component" value="Unassembled WGS sequence"/>
</dbReference>
<reference evidence="8" key="1">
    <citation type="submission" date="2021-03" db="EMBL/GenBank/DDBJ databases">
        <authorList>
            <person name="Bekaert M."/>
        </authorList>
    </citation>
    <scope>NUCLEOTIDE SEQUENCE</scope>
</reference>
<name>A0A8S3T8T1_MYTED</name>
<dbReference type="EMBL" id="CAJPWZ010001950">
    <property type="protein sequence ID" value="CAG2227157.1"/>
    <property type="molecule type" value="Genomic_DNA"/>
</dbReference>
<dbReference type="GO" id="GO:0003677">
    <property type="term" value="F:DNA binding"/>
    <property type="evidence" value="ECO:0007669"/>
    <property type="project" value="UniProtKB-UniRule"/>
</dbReference>
<keyword evidence="3 6" id="KW-0863">Zinc-finger</keyword>
<accession>A0A8S3T8T1</accession>
<dbReference type="PROSITE" id="PS50950">
    <property type="entry name" value="ZF_THAP"/>
    <property type="match status" value="1"/>
</dbReference>
<evidence type="ECO:0000313" key="8">
    <source>
        <dbReference type="EMBL" id="CAG2227157.1"/>
    </source>
</evidence>
<keyword evidence="9" id="KW-1185">Reference proteome</keyword>
<dbReference type="PANTHER" id="PTHR23080:SF141">
    <property type="entry name" value="TRANSPOSASE HELIX-TURN-HELIX DOMAIN-CONTAINING PROTEIN"/>
    <property type="match status" value="1"/>
</dbReference>
<evidence type="ECO:0000256" key="5">
    <source>
        <dbReference type="ARBA" id="ARBA00023125"/>
    </source>
</evidence>
<dbReference type="Pfam" id="PF13613">
    <property type="entry name" value="HTH_Tnp_4"/>
    <property type="match status" value="1"/>
</dbReference>
<dbReference type="InterPro" id="IPR006612">
    <property type="entry name" value="THAP_Znf"/>
</dbReference>
<evidence type="ECO:0000256" key="1">
    <source>
        <dbReference type="ARBA" id="ARBA00001968"/>
    </source>
</evidence>
<dbReference type="AlphaFoldDB" id="A0A8S3T8T1"/>
<feature type="domain" description="THAP-type" evidence="7">
    <location>
        <begin position="9"/>
        <end position="94"/>
    </location>
</feature>
<dbReference type="SUPFAM" id="SSF57716">
    <property type="entry name" value="Glucocorticoid receptor-like (DNA-binding domain)"/>
    <property type="match status" value="1"/>
</dbReference>
<keyword evidence="4" id="KW-0862">Zinc</keyword>
<comment type="cofactor">
    <cofactor evidence="1">
        <name>a divalent metal cation</name>
        <dbReference type="ChEBI" id="CHEBI:60240"/>
    </cofactor>
</comment>
<evidence type="ECO:0000256" key="3">
    <source>
        <dbReference type="ARBA" id="ARBA00022771"/>
    </source>
</evidence>
<dbReference type="SMART" id="SM00980">
    <property type="entry name" value="THAP"/>
    <property type="match status" value="1"/>
</dbReference>
<dbReference type="PANTHER" id="PTHR23080">
    <property type="entry name" value="THAP DOMAIN PROTEIN"/>
    <property type="match status" value="1"/>
</dbReference>
<evidence type="ECO:0000256" key="2">
    <source>
        <dbReference type="ARBA" id="ARBA00022723"/>
    </source>
</evidence>
<organism evidence="8 9">
    <name type="scientific">Mytilus edulis</name>
    <name type="common">Blue mussel</name>
    <dbReference type="NCBI Taxonomy" id="6550"/>
    <lineage>
        <taxon>Eukaryota</taxon>
        <taxon>Metazoa</taxon>
        <taxon>Spiralia</taxon>
        <taxon>Lophotrochozoa</taxon>
        <taxon>Mollusca</taxon>
        <taxon>Bivalvia</taxon>
        <taxon>Autobranchia</taxon>
        <taxon>Pteriomorphia</taxon>
        <taxon>Mytilida</taxon>
        <taxon>Mytiloidea</taxon>
        <taxon>Mytilidae</taxon>
        <taxon>Mytilinae</taxon>
        <taxon>Mytilus</taxon>
    </lineage>
</organism>
<proteinExistence type="predicted"/>
<evidence type="ECO:0000256" key="4">
    <source>
        <dbReference type="ARBA" id="ARBA00022833"/>
    </source>
</evidence>
<evidence type="ECO:0000256" key="6">
    <source>
        <dbReference type="PROSITE-ProRule" id="PRU00309"/>
    </source>
</evidence>
<dbReference type="Pfam" id="PF13359">
    <property type="entry name" value="DDE_Tnp_4"/>
    <property type="match status" value="1"/>
</dbReference>
<keyword evidence="5 6" id="KW-0238">DNA-binding</keyword>
<comment type="caution">
    <text evidence="8">The sequence shown here is derived from an EMBL/GenBank/DDBJ whole genome shotgun (WGS) entry which is preliminary data.</text>
</comment>
<dbReference type="InterPro" id="IPR027805">
    <property type="entry name" value="Transposase_HTH_dom"/>
</dbReference>
<gene>
    <name evidence="8" type="ORF">MEDL_40163</name>
</gene>